<comment type="caution">
    <text evidence="9">The sequence shown here is derived from an EMBL/GenBank/DDBJ whole genome shotgun (WGS) entry which is preliminary data.</text>
</comment>
<name>A0AAV5V314_9BILA</name>
<accession>A0AAV5V314</accession>
<evidence type="ECO:0000256" key="6">
    <source>
        <dbReference type="ARBA" id="ARBA00023163"/>
    </source>
</evidence>
<feature type="compositionally biased region" description="Basic and acidic residues" evidence="7">
    <location>
        <begin position="268"/>
        <end position="281"/>
    </location>
</feature>
<feature type="non-terminal residue" evidence="9">
    <location>
        <position position="1"/>
    </location>
</feature>
<dbReference type="EC" id="2.7.7.6" evidence="2"/>
<dbReference type="Pfam" id="PF04998">
    <property type="entry name" value="RNA_pol_Rpb1_5"/>
    <property type="match status" value="1"/>
</dbReference>
<dbReference type="GO" id="GO:0003899">
    <property type="term" value="F:DNA-directed RNA polymerase activity"/>
    <property type="evidence" value="ECO:0007669"/>
    <property type="project" value="UniProtKB-EC"/>
</dbReference>
<dbReference type="GO" id="GO:0006351">
    <property type="term" value="P:DNA-templated transcription"/>
    <property type="evidence" value="ECO:0007669"/>
    <property type="project" value="InterPro"/>
</dbReference>
<organism evidence="9 10">
    <name type="scientific">Pristionchus fissidentatus</name>
    <dbReference type="NCBI Taxonomy" id="1538716"/>
    <lineage>
        <taxon>Eukaryota</taxon>
        <taxon>Metazoa</taxon>
        <taxon>Ecdysozoa</taxon>
        <taxon>Nematoda</taxon>
        <taxon>Chromadorea</taxon>
        <taxon>Rhabditida</taxon>
        <taxon>Rhabditina</taxon>
        <taxon>Diplogasteromorpha</taxon>
        <taxon>Diplogasteroidea</taxon>
        <taxon>Neodiplogasteridae</taxon>
        <taxon>Pristionchus</taxon>
    </lineage>
</organism>
<protein>
    <recommendedName>
        <fullName evidence="2">DNA-directed RNA polymerase</fullName>
        <ecNumber evidence="2">2.7.7.6</ecNumber>
    </recommendedName>
</protein>
<feature type="compositionally biased region" description="Basic and acidic residues" evidence="7">
    <location>
        <begin position="293"/>
        <end position="312"/>
    </location>
</feature>
<dbReference type="InterPro" id="IPR007081">
    <property type="entry name" value="RNA_pol_Rpb1_5"/>
</dbReference>
<dbReference type="InterPro" id="IPR045867">
    <property type="entry name" value="DNA-dir_RpoC_beta_prime"/>
</dbReference>
<keyword evidence="5" id="KW-0548">Nucleotidyltransferase</keyword>
<evidence type="ECO:0000313" key="10">
    <source>
        <dbReference type="Proteomes" id="UP001432322"/>
    </source>
</evidence>
<dbReference type="PANTHER" id="PTHR19376:SF11">
    <property type="entry name" value="DNA-DIRECTED RNA POLYMERASE I SUBUNIT RPA1"/>
    <property type="match status" value="1"/>
</dbReference>
<feature type="compositionally biased region" description="Acidic residues" evidence="7">
    <location>
        <begin position="328"/>
        <end position="350"/>
    </location>
</feature>
<evidence type="ECO:0000256" key="2">
    <source>
        <dbReference type="ARBA" id="ARBA00012418"/>
    </source>
</evidence>
<dbReference type="SUPFAM" id="SSF64484">
    <property type="entry name" value="beta and beta-prime subunits of DNA dependent RNA-polymerase"/>
    <property type="match status" value="1"/>
</dbReference>
<feature type="region of interest" description="Disordered" evidence="7">
    <location>
        <begin position="264"/>
        <end position="353"/>
    </location>
</feature>
<proteinExistence type="inferred from homology"/>
<evidence type="ECO:0000256" key="4">
    <source>
        <dbReference type="ARBA" id="ARBA00022679"/>
    </source>
</evidence>
<dbReference type="GO" id="GO:0005736">
    <property type="term" value="C:RNA polymerase I complex"/>
    <property type="evidence" value="ECO:0007669"/>
    <property type="project" value="TreeGrafter"/>
</dbReference>
<evidence type="ECO:0000256" key="1">
    <source>
        <dbReference type="ARBA" id="ARBA00006460"/>
    </source>
</evidence>
<feature type="domain" description="RNA polymerase Rpb1" evidence="8">
    <location>
        <begin position="73"/>
        <end position="531"/>
    </location>
</feature>
<dbReference type="GO" id="GO:0003677">
    <property type="term" value="F:DNA binding"/>
    <property type="evidence" value="ECO:0007669"/>
    <property type="project" value="InterPro"/>
</dbReference>
<comment type="similarity">
    <text evidence="1">Belongs to the RNA polymerase beta' chain family.</text>
</comment>
<keyword evidence="3" id="KW-0240">DNA-directed RNA polymerase</keyword>
<dbReference type="InterPro" id="IPR047107">
    <property type="entry name" value="DNA-dir_RNA_pol1_lsu_C"/>
</dbReference>
<keyword evidence="10" id="KW-1185">Reference proteome</keyword>
<dbReference type="Gene3D" id="3.30.70.2850">
    <property type="match status" value="1"/>
</dbReference>
<dbReference type="AlphaFoldDB" id="A0AAV5V314"/>
<dbReference type="CDD" id="cd02735">
    <property type="entry name" value="RNAP_I_Rpa1_C"/>
    <property type="match status" value="1"/>
</dbReference>
<evidence type="ECO:0000313" key="9">
    <source>
        <dbReference type="EMBL" id="GMT13458.1"/>
    </source>
</evidence>
<evidence type="ECO:0000256" key="3">
    <source>
        <dbReference type="ARBA" id="ARBA00022478"/>
    </source>
</evidence>
<keyword evidence="6" id="KW-0804">Transcription</keyword>
<keyword evidence="4" id="KW-0808">Transferase</keyword>
<feature type="compositionally biased region" description="Acidic residues" evidence="7">
    <location>
        <begin position="283"/>
        <end position="292"/>
    </location>
</feature>
<dbReference type="EMBL" id="BTSY01000002">
    <property type="protein sequence ID" value="GMT13458.1"/>
    <property type="molecule type" value="Genomic_DNA"/>
</dbReference>
<evidence type="ECO:0000259" key="8">
    <source>
        <dbReference type="Pfam" id="PF04998"/>
    </source>
</evidence>
<evidence type="ECO:0000256" key="7">
    <source>
        <dbReference type="SAM" id="MobiDB-lite"/>
    </source>
</evidence>
<gene>
    <name evidence="9" type="ORF">PFISCL1PPCAC_4755</name>
</gene>
<dbReference type="PANTHER" id="PTHR19376">
    <property type="entry name" value="DNA-DIRECTED RNA POLYMERASE"/>
    <property type="match status" value="1"/>
</dbReference>
<sequence>SGFNLFCEEQEEGKEKKELTAAWFDLSVEEREEWHEKAHFVTPTPVDVKFNPARTLGALPEKMLESFDKFTEGKSDQLRRALYWKGCRSLAEPGENVGLLAAQSIGEPSTQMTLNTFHFAGRGEMNVTLGIPRLREILMTASKSIATPSASIAVTPGTSRERVDAIKRSLDRVYLKQLISRFTIDEHVILKPSEGARHYTIRFDLLSASKREPTVRYVKRYAVMREIEKRFIKSVVSTMDKRRADVKNHNQILHRKLREGNLAAGVVDVDRDDDRSRRGGMADEGESSDEEADGGKEADADERRLNNRHRDDAEYDGEEEEKRATAEGENEGGEESEEEEKETEEIEDEEGRIIVRPKETKISLNERIQGVIRQANSIHEYRVDANDKWCEVVLRVGLSESKMDVSTLIEREVDSFIVTQTPGIERCIEREDTVNGVTTLFLQTQGINLEALYRHSDVLDVSRLYTNDLDLILRTYGVEACSRAIVNEMNGVFAVYGIEVSKRHLSLTADHMTFTGEIAPFNRGAMQASSSPIQKMTFETTIAFMREALITGEDDMMSSPSARLVVGSLSRGGTGAFDLLMDTEKVMETVY</sequence>
<dbReference type="Proteomes" id="UP001432322">
    <property type="component" value="Unassembled WGS sequence"/>
</dbReference>
<reference evidence="9" key="1">
    <citation type="submission" date="2023-10" db="EMBL/GenBank/DDBJ databases">
        <title>Genome assembly of Pristionchus species.</title>
        <authorList>
            <person name="Yoshida K."/>
            <person name="Sommer R.J."/>
        </authorList>
    </citation>
    <scope>NUCLEOTIDE SEQUENCE</scope>
    <source>
        <strain evidence="9">RS5133</strain>
    </source>
</reference>
<evidence type="ECO:0000256" key="5">
    <source>
        <dbReference type="ARBA" id="ARBA00022695"/>
    </source>
</evidence>